<proteinExistence type="predicted"/>
<accession>A0A4Y9ZQ36</accession>
<dbReference type="EMBL" id="SFCI01001058">
    <property type="protein sequence ID" value="TFY76892.1"/>
    <property type="molecule type" value="Genomic_DNA"/>
</dbReference>
<keyword evidence="4" id="KW-1185">Reference proteome</keyword>
<sequence>MLILPAFLLFLGGLLLTPAPQLVADILDNYTSAFWIAYVSRPAPTPTPEPTGPTPITSVSLYAPF</sequence>
<keyword evidence="2" id="KW-0732">Signal</keyword>
<evidence type="ECO:0000256" key="2">
    <source>
        <dbReference type="SAM" id="SignalP"/>
    </source>
</evidence>
<feature type="chain" id="PRO_5021283674" description="Secreted protein" evidence="2">
    <location>
        <begin position="25"/>
        <end position="65"/>
    </location>
</feature>
<organism evidence="3 4">
    <name type="scientific">Hericium alpestre</name>
    <dbReference type="NCBI Taxonomy" id="135208"/>
    <lineage>
        <taxon>Eukaryota</taxon>
        <taxon>Fungi</taxon>
        <taxon>Dikarya</taxon>
        <taxon>Basidiomycota</taxon>
        <taxon>Agaricomycotina</taxon>
        <taxon>Agaricomycetes</taxon>
        <taxon>Russulales</taxon>
        <taxon>Hericiaceae</taxon>
        <taxon>Hericium</taxon>
    </lineage>
</organism>
<comment type="caution">
    <text evidence="3">The sequence shown here is derived from an EMBL/GenBank/DDBJ whole genome shotgun (WGS) entry which is preliminary data.</text>
</comment>
<gene>
    <name evidence="3" type="ORF">EWM64_g7120</name>
</gene>
<feature type="region of interest" description="Disordered" evidence="1">
    <location>
        <begin position="45"/>
        <end position="65"/>
    </location>
</feature>
<feature type="signal peptide" evidence="2">
    <location>
        <begin position="1"/>
        <end position="24"/>
    </location>
</feature>
<dbReference type="Proteomes" id="UP000298061">
    <property type="component" value="Unassembled WGS sequence"/>
</dbReference>
<evidence type="ECO:0000313" key="4">
    <source>
        <dbReference type="Proteomes" id="UP000298061"/>
    </source>
</evidence>
<name>A0A4Y9ZQ36_9AGAM</name>
<evidence type="ECO:0000313" key="3">
    <source>
        <dbReference type="EMBL" id="TFY76892.1"/>
    </source>
</evidence>
<evidence type="ECO:0008006" key="5">
    <source>
        <dbReference type="Google" id="ProtNLM"/>
    </source>
</evidence>
<dbReference type="AlphaFoldDB" id="A0A4Y9ZQ36"/>
<feature type="non-terminal residue" evidence="3">
    <location>
        <position position="65"/>
    </location>
</feature>
<protein>
    <recommendedName>
        <fullName evidence="5">Secreted protein</fullName>
    </recommendedName>
</protein>
<reference evidence="3 4" key="1">
    <citation type="submission" date="2019-02" db="EMBL/GenBank/DDBJ databases">
        <title>Genome sequencing of the rare red list fungi Hericium alpestre (H. flagellum).</title>
        <authorList>
            <person name="Buettner E."/>
            <person name="Kellner H."/>
        </authorList>
    </citation>
    <scope>NUCLEOTIDE SEQUENCE [LARGE SCALE GENOMIC DNA]</scope>
    <source>
        <strain evidence="3 4">DSM 108284</strain>
    </source>
</reference>
<evidence type="ECO:0000256" key="1">
    <source>
        <dbReference type="SAM" id="MobiDB-lite"/>
    </source>
</evidence>